<evidence type="ECO:0000313" key="2">
    <source>
        <dbReference type="Proteomes" id="UP001164539"/>
    </source>
</evidence>
<proteinExistence type="predicted"/>
<organism evidence="1 2">
    <name type="scientific">Melia azedarach</name>
    <name type="common">Chinaberry tree</name>
    <dbReference type="NCBI Taxonomy" id="155640"/>
    <lineage>
        <taxon>Eukaryota</taxon>
        <taxon>Viridiplantae</taxon>
        <taxon>Streptophyta</taxon>
        <taxon>Embryophyta</taxon>
        <taxon>Tracheophyta</taxon>
        <taxon>Spermatophyta</taxon>
        <taxon>Magnoliopsida</taxon>
        <taxon>eudicotyledons</taxon>
        <taxon>Gunneridae</taxon>
        <taxon>Pentapetalae</taxon>
        <taxon>rosids</taxon>
        <taxon>malvids</taxon>
        <taxon>Sapindales</taxon>
        <taxon>Meliaceae</taxon>
        <taxon>Melia</taxon>
    </lineage>
</organism>
<dbReference type="Proteomes" id="UP001164539">
    <property type="component" value="Chromosome 5"/>
</dbReference>
<comment type="caution">
    <text evidence="1">The sequence shown here is derived from an EMBL/GenBank/DDBJ whole genome shotgun (WGS) entry which is preliminary data.</text>
</comment>
<accession>A0ACC1Y5X2</accession>
<dbReference type="EMBL" id="CM051398">
    <property type="protein sequence ID" value="KAJ4719013.1"/>
    <property type="molecule type" value="Genomic_DNA"/>
</dbReference>
<sequence>MTTESPMRMIEGGGGRNWPSAKDPAIFGSGVKNMAAEELGLLLKGQRFHEDQTDMIPNRSGSAPPSVEGSVAAIGSLFAKQNSGENLSLESLSSALGNYESEEQLRSDPAYFAYYCTNVNLNPRLPPPLMSRENRRLVRHIGSSGNNWRSGSIDDIGNGTLQFSRSSLSTHKEEPEEDRSPRQDLDNWAENSSAVLSGQRTSLVGRHKSLVDLIQEDFPRTPSPVYNLSRGSSHATTEDSIDLDIRVLSLDSVNISEVPESNGSADACADSSTMGPHDIALISNNDPAASAFSGSPSLDGSGTSRNPQINDADSKSYGLENDPSVGVAQSNVSRAGSRMTKKQEEQQYHGTVMLQGHPSAQGIPYQVQGAQAQAVSLGMNHTHGAMDKHSPGHAKFPSFEVQSSMHSPGLTPPLYATAAAYMPSGNPFYPNFHPSSVYPPQYNVGGYALNSALYPPFLPGYPSQGPVALPFDANSGPSFNIRTTGVSTGETIPHIGDPSHQKFYGQHQLMMQPSFMDPLHMQYFQHPFGDVYGTSVQHPRLASAGVMGAQLDSSTKSEPTFASYMGDQKFQSPTNGSLSISNQRKGEITVGSYYGGPPGMGVMAQFPASPIASPVLPSSPVGGTSQLSRRNEMRFPQGFGRNTGIYPGWQGQRGVNIFDDSKKHSFLEELKSSNAQKFELSDIAGRIVEFSVDQHGSRFIQQKLEHCSVEEKESVFKEVIPHASKLMTDVFGNYVIQKFFEHGSPEQRKELADKLVGQMLPLSLQMYGCRVIQKALEVIELDQKTQLVLELDGHVMRCVRDQNGNHVIQKCIESVPTEKIGFIISAFRGQVATLSTHPYGCRVIQRVLEHCSDEEEGQCIVDEILDSSCVLAQDQYGNYVTQHVLERGKPNERSQIIGKLIGKIVQMSQHKYASNVVEKCLEYGDSAERELMIEEILGKSEESDNLLVMMKDQYANYVVQKILERCDDKQREALINRIKVHCNALKKYTYGKHIVARFEQLYGEESQASETSDT</sequence>
<protein>
    <submittedName>
        <fullName evidence="1">Pumilio</fullName>
    </submittedName>
</protein>
<evidence type="ECO:0000313" key="1">
    <source>
        <dbReference type="EMBL" id="KAJ4719013.1"/>
    </source>
</evidence>
<name>A0ACC1Y5X2_MELAZ</name>
<reference evidence="1 2" key="1">
    <citation type="journal article" date="2023" name="Science">
        <title>Complex scaffold remodeling in plant triterpene biosynthesis.</title>
        <authorList>
            <person name="De La Pena R."/>
            <person name="Hodgson H."/>
            <person name="Liu J.C."/>
            <person name="Stephenson M.J."/>
            <person name="Martin A.C."/>
            <person name="Owen C."/>
            <person name="Harkess A."/>
            <person name="Leebens-Mack J."/>
            <person name="Jimenez L.E."/>
            <person name="Osbourn A."/>
            <person name="Sattely E.S."/>
        </authorList>
    </citation>
    <scope>NUCLEOTIDE SEQUENCE [LARGE SCALE GENOMIC DNA]</scope>
    <source>
        <strain evidence="2">cv. JPN11</strain>
        <tissue evidence="1">Leaf</tissue>
    </source>
</reference>
<gene>
    <name evidence="1" type="ORF">OWV82_010634</name>
</gene>
<keyword evidence="2" id="KW-1185">Reference proteome</keyword>